<evidence type="ECO:0000313" key="3">
    <source>
        <dbReference type="Proteomes" id="UP000054538"/>
    </source>
</evidence>
<feature type="region of interest" description="Disordered" evidence="1">
    <location>
        <begin position="1"/>
        <end position="76"/>
    </location>
</feature>
<reference evidence="2 3" key="1">
    <citation type="submission" date="2014-04" db="EMBL/GenBank/DDBJ databases">
        <authorList>
            <consortium name="DOE Joint Genome Institute"/>
            <person name="Kuo A."/>
            <person name="Kohler A."/>
            <person name="Jargeat P."/>
            <person name="Nagy L.G."/>
            <person name="Floudas D."/>
            <person name="Copeland A."/>
            <person name="Barry K.W."/>
            <person name="Cichocki N."/>
            <person name="Veneault-Fourrey C."/>
            <person name="LaButti K."/>
            <person name="Lindquist E.A."/>
            <person name="Lipzen A."/>
            <person name="Lundell T."/>
            <person name="Morin E."/>
            <person name="Murat C."/>
            <person name="Sun H."/>
            <person name="Tunlid A."/>
            <person name="Henrissat B."/>
            <person name="Grigoriev I.V."/>
            <person name="Hibbett D.S."/>
            <person name="Martin F."/>
            <person name="Nordberg H.P."/>
            <person name="Cantor M.N."/>
            <person name="Hua S.X."/>
        </authorList>
    </citation>
    <scope>NUCLEOTIDE SEQUENCE [LARGE SCALE GENOMIC DNA]</scope>
    <source>
        <strain evidence="2 3">Ve08.2h10</strain>
    </source>
</reference>
<dbReference type="Proteomes" id="UP000054538">
    <property type="component" value="Unassembled WGS sequence"/>
</dbReference>
<evidence type="ECO:0000256" key="1">
    <source>
        <dbReference type="SAM" id="MobiDB-lite"/>
    </source>
</evidence>
<protein>
    <submittedName>
        <fullName evidence="2">Uncharacterized protein</fullName>
    </submittedName>
</protein>
<dbReference type="AlphaFoldDB" id="A0A0D0D575"/>
<dbReference type="EMBL" id="KN831414">
    <property type="protein sequence ID" value="KIK71960.1"/>
    <property type="molecule type" value="Genomic_DNA"/>
</dbReference>
<organism evidence="2 3">
    <name type="scientific">Paxillus rubicundulus Ve08.2h10</name>
    <dbReference type="NCBI Taxonomy" id="930991"/>
    <lineage>
        <taxon>Eukaryota</taxon>
        <taxon>Fungi</taxon>
        <taxon>Dikarya</taxon>
        <taxon>Basidiomycota</taxon>
        <taxon>Agaricomycotina</taxon>
        <taxon>Agaricomycetes</taxon>
        <taxon>Agaricomycetidae</taxon>
        <taxon>Boletales</taxon>
        <taxon>Paxilineae</taxon>
        <taxon>Paxillaceae</taxon>
        <taxon>Paxillus</taxon>
    </lineage>
</organism>
<evidence type="ECO:0000313" key="2">
    <source>
        <dbReference type="EMBL" id="KIK71960.1"/>
    </source>
</evidence>
<dbReference type="HOGENOM" id="CLU_2655233_0_0_1"/>
<gene>
    <name evidence="2" type="ORF">PAXRUDRAFT_22580</name>
</gene>
<feature type="compositionally biased region" description="Polar residues" evidence="1">
    <location>
        <begin position="35"/>
        <end position="50"/>
    </location>
</feature>
<name>A0A0D0D575_9AGAM</name>
<reference evidence="3" key="2">
    <citation type="submission" date="2015-01" db="EMBL/GenBank/DDBJ databases">
        <title>Evolutionary Origins and Diversification of the Mycorrhizal Mutualists.</title>
        <authorList>
            <consortium name="DOE Joint Genome Institute"/>
            <consortium name="Mycorrhizal Genomics Consortium"/>
            <person name="Kohler A."/>
            <person name="Kuo A."/>
            <person name="Nagy L.G."/>
            <person name="Floudas D."/>
            <person name="Copeland A."/>
            <person name="Barry K.W."/>
            <person name="Cichocki N."/>
            <person name="Veneault-Fourrey C."/>
            <person name="LaButti K."/>
            <person name="Lindquist E.A."/>
            <person name="Lipzen A."/>
            <person name="Lundell T."/>
            <person name="Morin E."/>
            <person name="Murat C."/>
            <person name="Riley R."/>
            <person name="Ohm R."/>
            <person name="Sun H."/>
            <person name="Tunlid A."/>
            <person name="Henrissat B."/>
            <person name="Grigoriev I.V."/>
            <person name="Hibbett D.S."/>
            <person name="Martin F."/>
        </authorList>
    </citation>
    <scope>NUCLEOTIDE SEQUENCE [LARGE SCALE GENOMIC DNA]</scope>
    <source>
        <strain evidence="3">Ve08.2h10</strain>
    </source>
</reference>
<accession>A0A0D0D575</accession>
<dbReference type="InParanoid" id="A0A0D0D575"/>
<keyword evidence="3" id="KW-1185">Reference proteome</keyword>
<proteinExistence type="predicted"/>
<sequence length="76" mass="8341">MEAESNAAGWVRFNDNTMEIDPPSSLDHFLPPSIPSQSSSWDFSTPQGSTRDLPDSLEFQPPPVPTDLIATLPEDL</sequence>